<organism evidence="4 5">
    <name type="scientific">Coffea arabica</name>
    <name type="common">Arabian coffee</name>
    <dbReference type="NCBI Taxonomy" id="13443"/>
    <lineage>
        <taxon>Eukaryota</taxon>
        <taxon>Viridiplantae</taxon>
        <taxon>Streptophyta</taxon>
        <taxon>Embryophyta</taxon>
        <taxon>Tracheophyta</taxon>
        <taxon>Spermatophyta</taxon>
        <taxon>Magnoliopsida</taxon>
        <taxon>eudicotyledons</taxon>
        <taxon>Gunneridae</taxon>
        <taxon>Pentapetalae</taxon>
        <taxon>asterids</taxon>
        <taxon>lamiids</taxon>
        <taxon>Gentianales</taxon>
        <taxon>Rubiaceae</taxon>
        <taxon>Ixoroideae</taxon>
        <taxon>Gardenieae complex</taxon>
        <taxon>Bertiereae - Coffeeae clade</taxon>
        <taxon>Coffeeae</taxon>
        <taxon>Coffea</taxon>
    </lineage>
</organism>
<protein>
    <recommendedName>
        <fullName evidence="3">Reverse transcriptase domain-containing protein</fullName>
    </recommendedName>
</protein>
<dbReference type="InterPro" id="IPR021109">
    <property type="entry name" value="Peptidase_aspartic_dom_sf"/>
</dbReference>
<feature type="coiled-coil region" evidence="1">
    <location>
        <begin position="7"/>
        <end position="45"/>
    </location>
</feature>
<keyword evidence="1" id="KW-0175">Coiled coil</keyword>
<reference evidence="5" key="1">
    <citation type="submission" date="2025-08" db="UniProtKB">
        <authorList>
            <consortium name="RefSeq"/>
        </authorList>
    </citation>
    <scope>IDENTIFICATION</scope>
    <source>
        <tissue evidence="5">Leaves</tissue>
    </source>
</reference>
<dbReference type="PANTHER" id="PTHR24559">
    <property type="entry name" value="TRANSPOSON TY3-I GAG-POL POLYPROTEIN"/>
    <property type="match status" value="1"/>
</dbReference>
<feature type="domain" description="Reverse transcriptase" evidence="3">
    <location>
        <begin position="632"/>
        <end position="811"/>
    </location>
</feature>
<dbReference type="CDD" id="cd01647">
    <property type="entry name" value="RT_LTR"/>
    <property type="match status" value="1"/>
</dbReference>
<name>A0ABM4UQR0_COFAR</name>
<dbReference type="InterPro" id="IPR000477">
    <property type="entry name" value="RT_dom"/>
</dbReference>
<sequence>MADGTRLKNLDEQLRKLETRVQIQVDSLQTELQDARTHVDTKMDELDKKIDALMAGMETKLTSFLQALNRDRTTATGDSPPPEKNPLLTNPHARCRDWGDQSAAGKERKVTIPSLPKVELPFFEGDRPQEWIRKCEKYFLVHQLPEDQKLEVVEMYLVGKAEIWFQGIKRSKGRTSWEGFCQLVNRRFGDRERRDEVEEFNKLHQTTSVKDYQEKFEELSSLMLIRDPHLSESYFVSSFISGIKEEIKPMVKMLKPATLLEAFEIAEWQEQLLAFNGRNTRNFRTWEPGESSKSHSATVVTKPGGKISEQVGQRKWTPESTNQEHRKISPQEILRRKNNHLCFKCGERFSPGHQCKYRHLNFILEEDEETEFLDAIGEQDEQTGHPGQSVDISLHALTASIKRKTLKLQGVLKGQTVSILVDTGSTNSFLNAALLETMELRAASMTPLKATIADGTTISSELFCPHVTWSIQGYNFNFPLIVMGLGTWDLILGVDWMVQYSPITFDFQQLLIKLSEEGGEMVLEGVAEQPSMKLIRGKAVRKFMQQKHRTRPTVCSVSEGGNLNGVSPLPSEISELLHEFSDVFVEPTQLPPERAHDHTIPLKPDAQPFKLRPYRYPHSQKTEIENQVSNMLQTGIIKPSTSPFSSPVLLVKKKEGTWRFCVDYRYLNDLTIKDRYPIPNIEELLDELFGSKFFSKIDLRSGYHQIRVKACDIHKTAFQTHQGHYEFLVMPFGLTNAPASFQALMNEIFQPYLRKFILVFFDDILVYSPDLQSHANHLRTVLRILKSHQLYAKMSKCMFAQLRVEYLGHVISYNGVEMDAAKVECIRAWPVPATVKALRGYRLLQEVCTRLWANLQAFD</sequence>
<dbReference type="InterPro" id="IPR043502">
    <property type="entry name" value="DNA/RNA_pol_sf"/>
</dbReference>
<feature type="region of interest" description="Disordered" evidence="2">
    <location>
        <begin position="308"/>
        <end position="328"/>
    </location>
</feature>
<gene>
    <name evidence="5" type="primary">LOC140008679</name>
</gene>
<dbReference type="Gene3D" id="2.40.70.10">
    <property type="entry name" value="Acid Proteases"/>
    <property type="match status" value="1"/>
</dbReference>
<dbReference type="RefSeq" id="XP_071909625.1">
    <property type="nucleotide sequence ID" value="XM_072053524.1"/>
</dbReference>
<evidence type="ECO:0000313" key="5">
    <source>
        <dbReference type="RefSeq" id="XP_071909625.1"/>
    </source>
</evidence>
<dbReference type="CDD" id="cd00303">
    <property type="entry name" value="retropepsin_like"/>
    <property type="match status" value="1"/>
</dbReference>
<dbReference type="Gene3D" id="3.30.70.270">
    <property type="match status" value="1"/>
</dbReference>
<evidence type="ECO:0000256" key="1">
    <source>
        <dbReference type="SAM" id="Coils"/>
    </source>
</evidence>
<accession>A0ABM4UQR0</accession>
<dbReference type="Gene3D" id="3.10.10.10">
    <property type="entry name" value="HIV Type 1 Reverse Transcriptase, subunit A, domain 1"/>
    <property type="match status" value="1"/>
</dbReference>
<dbReference type="SUPFAM" id="SSF50630">
    <property type="entry name" value="Acid proteases"/>
    <property type="match status" value="1"/>
</dbReference>
<evidence type="ECO:0000256" key="2">
    <source>
        <dbReference type="SAM" id="MobiDB-lite"/>
    </source>
</evidence>
<evidence type="ECO:0000313" key="4">
    <source>
        <dbReference type="Proteomes" id="UP001652660"/>
    </source>
</evidence>
<dbReference type="InterPro" id="IPR045358">
    <property type="entry name" value="Ty3_capsid"/>
</dbReference>
<dbReference type="SUPFAM" id="SSF56672">
    <property type="entry name" value="DNA/RNA polymerases"/>
    <property type="match status" value="1"/>
</dbReference>
<dbReference type="InterPro" id="IPR053134">
    <property type="entry name" value="RNA-dir_DNA_polymerase"/>
</dbReference>
<dbReference type="InterPro" id="IPR043128">
    <property type="entry name" value="Rev_trsase/Diguanyl_cyclase"/>
</dbReference>
<dbReference type="PROSITE" id="PS00141">
    <property type="entry name" value="ASP_PROTEASE"/>
    <property type="match status" value="1"/>
</dbReference>
<dbReference type="Pfam" id="PF08284">
    <property type="entry name" value="RVP_2"/>
    <property type="match status" value="1"/>
</dbReference>
<dbReference type="Proteomes" id="UP001652660">
    <property type="component" value="Chromosome 6c"/>
</dbReference>
<evidence type="ECO:0000259" key="3">
    <source>
        <dbReference type="PROSITE" id="PS50878"/>
    </source>
</evidence>
<dbReference type="Pfam" id="PF00078">
    <property type="entry name" value="RVT_1"/>
    <property type="match status" value="1"/>
</dbReference>
<dbReference type="GeneID" id="140008679"/>
<keyword evidence="4" id="KW-1185">Reference proteome</keyword>
<dbReference type="Pfam" id="PF19259">
    <property type="entry name" value="Ty3_capsid"/>
    <property type="match status" value="1"/>
</dbReference>
<dbReference type="InterPro" id="IPR001969">
    <property type="entry name" value="Aspartic_peptidase_AS"/>
</dbReference>
<dbReference type="PROSITE" id="PS50878">
    <property type="entry name" value="RT_POL"/>
    <property type="match status" value="1"/>
</dbReference>
<proteinExistence type="predicted"/>
<dbReference type="PANTHER" id="PTHR24559:SF450">
    <property type="entry name" value="RNA-DIRECTED DNA POLYMERASE HOMOLOG"/>
    <property type="match status" value="1"/>
</dbReference>